<dbReference type="RefSeq" id="WP_206659442.1">
    <property type="nucleotide sequence ID" value="NZ_CP071183.1"/>
</dbReference>
<protein>
    <submittedName>
        <fullName evidence="2">Uncharacterized protein</fullName>
    </submittedName>
</protein>
<geneLocation type="plasmid" evidence="2 3">
    <name>unnamed</name>
</geneLocation>
<proteinExistence type="predicted"/>
<evidence type="ECO:0000313" key="2">
    <source>
        <dbReference type="EMBL" id="QSO50141.1"/>
    </source>
</evidence>
<gene>
    <name evidence="2" type="ORF">JZ786_24555</name>
</gene>
<keyword evidence="1" id="KW-1133">Transmembrane helix</keyword>
<evidence type="ECO:0000256" key="1">
    <source>
        <dbReference type="SAM" id="Phobius"/>
    </source>
</evidence>
<keyword evidence="3" id="KW-1185">Reference proteome</keyword>
<accession>A0A9X7W3S1</accession>
<sequence length="49" mass="5190">MSQFLIRVIIACGIVVGMVLVAGVVDNMNQSAKAYIPGVLEHPTLHLGN</sequence>
<feature type="transmembrane region" description="Helical" evidence="1">
    <location>
        <begin position="6"/>
        <end position="25"/>
    </location>
</feature>
<keyword evidence="2" id="KW-0614">Plasmid</keyword>
<dbReference type="Proteomes" id="UP000663505">
    <property type="component" value="Plasmid unnamed"/>
</dbReference>
<organism evidence="2 3">
    <name type="scientific">Alicyclobacillus mengziensis</name>
    <dbReference type="NCBI Taxonomy" id="2931921"/>
    <lineage>
        <taxon>Bacteria</taxon>
        <taxon>Bacillati</taxon>
        <taxon>Bacillota</taxon>
        <taxon>Bacilli</taxon>
        <taxon>Bacillales</taxon>
        <taxon>Alicyclobacillaceae</taxon>
        <taxon>Alicyclobacillus</taxon>
    </lineage>
</organism>
<reference evidence="2 3" key="1">
    <citation type="submission" date="2021-02" db="EMBL/GenBank/DDBJ databases">
        <title>Alicyclobacillus curvatus sp. nov. and Alicyclobacillus mengziensis sp. nov., two acidophilic bacteria isolated from acid mine drainage.</title>
        <authorList>
            <person name="Huang Y."/>
        </authorList>
    </citation>
    <scope>NUCLEOTIDE SEQUENCE [LARGE SCALE GENOMIC DNA]</scope>
    <source>
        <strain evidence="2 3">S30H14</strain>
        <plasmid evidence="2 3">unnamed</plasmid>
    </source>
</reference>
<dbReference type="AlphaFoldDB" id="A0A9X7W3S1"/>
<keyword evidence="1" id="KW-0472">Membrane</keyword>
<name>A0A9X7W3S1_9BACL</name>
<dbReference type="KEGG" id="afx:JZ786_24555"/>
<evidence type="ECO:0000313" key="3">
    <source>
        <dbReference type="Proteomes" id="UP000663505"/>
    </source>
</evidence>
<dbReference type="EMBL" id="CP071183">
    <property type="protein sequence ID" value="QSO50141.1"/>
    <property type="molecule type" value="Genomic_DNA"/>
</dbReference>
<keyword evidence="1" id="KW-0812">Transmembrane</keyword>